<feature type="domain" description="K Homology" evidence="4">
    <location>
        <begin position="183"/>
        <end position="261"/>
    </location>
</feature>
<feature type="compositionally biased region" description="Basic and acidic residues" evidence="3">
    <location>
        <begin position="59"/>
        <end position="70"/>
    </location>
</feature>
<dbReference type="PANTHER" id="PTHR10288">
    <property type="entry name" value="KH DOMAIN CONTAINING RNA BINDING PROTEIN"/>
    <property type="match status" value="1"/>
</dbReference>
<dbReference type="CDD" id="cd22459">
    <property type="entry name" value="KH-I_PEPPER_rpt1_like"/>
    <property type="match status" value="2"/>
</dbReference>
<protein>
    <recommendedName>
        <fullName evidence="4">K Homology domain-containing protein</fullName>
    </recommendedName>
</protein>
<dbReference type="InterPro" id="IPR004087">
    <property type="entry name" value="KH_dom"/>
</dbReference>
<keyword evidence="1" id="KW-0677">Repeat</keyword>
<proteinExistence type="predicted"/>
<dbReference type="GO" id="GO:0003723">
    <property type="term" value="F:RNA binding"/>
    <property type="evidence" value="ECO:0007669"/>
    <property type="project" value="UniProtKB-UniRule"/>
</dbReference>
<reference evidence="5" key="2">
    <citation type="submission" date="2021-02" db="EMBL/GenBank/DDBJ databases">
        <authorList>
            <person name="Kimball J.A."/>
            <person name="Haas M.W."/>
            <person name="Macchietto M."/>
            <person name="Kono T."/>
            <person name="Duquette J."/>
            <person name="Shao M."/>
        </authorList>
    </citation>
    <scope>NUCLEOTIDE SEQUENCE</scope>
    <source>
        <tissue evidence="5">Fresh leaf tissue</tissue>
    </source>
</reference>
<evidence type="ECO:0000313" key="5">
    <source>
        <dbReference type="EMBL" id="KAG8086940.1"/>
    </source>
</evidence>
<feature type="domain" description="K Homology" evidence="4">
    <location>
        <begin position="353"/>
        <end position="426"/>
    </location>
</feature>
<dbReference type="Pfam" id="PF00013">
    <property type="entry name" value="KH_1"/>
    <property type="match status" value="5"/>
</dbReference>
<dbReference type="AlphaFoldDB" id="A0A8J5WAG2"/>
<dbReference type="PROSITE" id="PS50084">
    <property type="entry name" value="KH_TYPE_1"/>
    <property type="match status" value="5"/>
</dbReference>
<dbReference type="OrthoDB" id="752362at2759"/>
<feature type="region of interest" description="Disordered" evidence="3">
    <location>
        <begin position="50"/>
        <end position="83"/>
    </location>
</feature>
<evidence type="ECO:0000256" key="1">
    <source>
        <dbReference type="ARBA" id="ARBA00022737"/>
    </source>
</evidence>
<dbReference type="InterPro" id="IPR004088">
    <property type="entry name" value="KH_dom_type_1"/>
</dbReference>
<evidence type="ECO:0000256" key="3">
    <source>
        <dbReference type="SAM" id="MobiDB-lite"/>
    </source>
</evidence>
<dbReference type="SMART" id="SM00322">
    <property type="entry name" value="KH"/>
    <property type="match status" value="5"/>
</dbReference>
<evidence type="ECO:0000259" key="4">
    <source>
        <dbReference type="SMART" id="SM00322"/>
    </source>
</evidence>
<feature type="domain" description="K Homology" evidence="4">
    <location>
        <begin position="87"/>
        <end position="180"/>
    </location>
</feature>
<keyword evidence="2" id="KW-0694">RNA-binding</keyword>
<gene>
    <name evidence="5" type="ORF">GUJ93_ZPchr0010g10541</name>
</gene>
<sequence>MPHARSASGSVICHVLHSSLDQVLFCVSLFIVMVSLSVLELNNLVVNKTMKHTGKRPQQHRDHDREERRDQKRRPVARSQESSSNDELVVYRILCPDKVIGSVIGKNGKVINSIRQQTSAKVKVVDPYPGADKRVILVYCYVKHRNLDVNDDGDREPVCTAQDALLKVHDAIVDALAIISESGDEEANILVPASQSASVIGKSGAVIKRLRSTSKAFIKVSPKDPNEVAHSCALSFDNFVKITGDARAVRTALFAVSTIIYKCPSKEIIPLETSVTELPPSIIVPSELPVYPASSFYSHSDAAISSGHPSLSILGSTPHVSELTVSADAHSRPPIYQSVLPVIPTYNTQKCSGDLVLRVLCPADKIGLVIGKGGMTIKSIRKESGARIDVDDSKNDREESIITITSTEATDDAKSAAVEAVLLLQSKINDDSEDKMNLRLLVPGKVVGCLIGKGGSIVNDMRSKSKAAIYISKGEKPRRASSSDELVEVFGEVDNLRDALVQIVLRLRDDVLRDGVDRQNSEKDGKRTVATTDPLYASSFPLPTLLPYRQQITPLGYDQRGEVERGLEVFQHSSSYGYSSLQAVDDGYAALSSYTSKAYGGRLPHMEMTIPASGLSKVMGKHGTNLDNIRKISGARIEIIESKSSRHDHVAHLSGTTEQRQSAENLIKAFIMST</sequence>
<reference evidence="5" key="1">
    <citation type="journal article" date="2021" name="bioRxiv">
        <title>Whole Genome Assembly and Annotation of Northern Wild Rice, Zizania palustris L., Supports a Whole Genome Duplication in the Zizania Genus.</title>
        <authorList>
            <person name="Haas M."/>
            <person name="Kono T."/>
            <person name="Macchietto M."/>
            <person name="Millas R."/>
            <person name="McGilp L."/>
            <person name="Shao M."/>
            <person name="Duquette J."/>
            <person name="Hirsch C.N."/>
            <person name="Kimball J."/>
        </authorList>
    </citation>
    <scope>NUCLEOTIDE SEQUENCE</scope>
    <source>
        <tissue evidence="5">Fresh leaf tissue</tissue>
    </source>
</reference>
<accession>A0A8J5WAG2</accession>
<organism evidence="5 6">
    <name type="scientific">Zizania palustris</name>
    <name type="common">Northern wild rice</name>
    <dbReference type="NCBI Taxonomy" id="103762"/>
    <lineage>
        <taxon>Eukaryota</taxon>
        <taxon>Viridiplantae</taxon>
        <taxon>Streptophyta</taxon>
        <taxon>Embryophyta</taxon>
        <taxon>Tracheophyta</taxon>
        <taxon>Spermatophyta</taxon>
        <taxon>Magnoliopsida</taxon>
        <taxon>Liliopsida</taxon>
        <taxon>Poales</taxon>
        <taxon>Poaceae</taxon>
        <taxon>BOP clade</taxon>
        <taxon>Oryzoideae</taxon>
        <taxon>Oryzeae</taxon>
        <taxon>Zizaniinae</taxon>
        <taxon>Zizania</taxon>
    </lineage>
</organism>
<evidence type="ECO:0000313" key="6">
    <source>
        <dbReference type="Proteomes" id="UP000729402"/>
    </source>
</evidence>
<evidence type="ECO:0000256" key="2">
    <source>
        <dbReference type="PROSITE-ProRule" id="PRU00117"/>
    </source>
</evidence>
<feature type="domain" description="K Homology" evidence="4">
    <location>
        <begin position="434"/>
        <end position="508"/>
    </location>
</feature>
<name>A0A8J5WAG2_ZIZPA</name>
<feature type="domain" description="K Homology" evidence="4">
    <location>
        <begin position="602"/>
        <end position="672"/>
    </location>
</feature>
<keyword evidence="6" id="KW-1185">Reference proteome</keyword>
<dbReference type="EMBL" id="JAAALK010000082">
    <property type="protein sequence ID" value="KAG8086940.1"/>
    <property type="molecule type" value="Genomic_DNA"/>
</dbReference>
<comment type="caution">
    <text evidence="5">The sequence shown here is derived from an EMBL/GenBank/DDBJ whole genome shotgun (WGS) entry which is preliminary data.</text>
</comment>
<dbReference type="Proteomes" id="UP000729402">
    <property type="component" value="Unassembled WGS sequence"/>
</dbReference>